<comment type="similarity">
    <text evidence="2">Belongs to the MscS (TC 1.A.23) family.</text>
</comment>
<feature type="domain" description="Mechanosensitive ion channel MscS C-terminal" evidence="9">
    <location>
        <begin position="343"/>
        <end position="426"/>
    </location>
</feature>
<keyword evidence="12" id="KW-1185">Reference proteome</keyword>
<dbReference type="Proteomes" id="UP001516061">
    <property type="component" value="Unassembled WGS sequence"/>
</dbReference>
<evidence type="ECO:0000313" key="11">
    <source>
        <dbReference type="EMBL" id="NRT55108.1"/>
    </source>
</evidence>
<dbReference type="Pfam" id="PF21082">
    <property type="entry name" value="MS_channel_3rd"/>
    <property type="match status" value="1"/>
</dbReference>
<dbReference type="InterPro" id="IPR052702">
    <property type="entry name" value="MscS-like_channel"/>
</dbReference>
<comment type="caution">
    <text evidence="11">The sequence shown here is derived from an EMBL/GenBank/DDBJ whole genome shotgun (WGS) entry which is preliminary data.</text>
</comment>
<keyword evidence="3" id="KW-1003">Cell membrane</keyword>
<evidence type="ECO:0000256" key="3">
    <source>
        <dbReference type="ARBA" id="ARBA00022475"/>
    </source>
</evidence>
<dbReference type="Gene3D" id="1.10.287.1260">
    <property type="match status" value="1"/>
</dbReference>
<feature type="transmembrane region" description="Helical" evidence="7">
    <location>
        <begin position="31"/>
        <end position="53"/>
    </location>
</feature>
<reference evidence="11 12" key="1">
    <citation type="submission" date="2020-05" db="EMBL/GenBank/DDBJ databases">
        <title>Genomic Encyclopedia of Type Strains, Phase IV (KMG-V): Genome sequencing to study the core and pangenomes of soil and plant-associated prokaryotes.</title>
        <authorList>
            <person name="Whitman W."/>
        </authorList>
    </citation>
    <scope>NUCLEOTIDE SEQUENCE [LARGE SCALE GENOMIC DNA]</scope>
    <source>
        <strain evidence="11 12">C29</strain>
    </source>
</reference>
<evidence type="ECO:0000256" key="6">
    <source>
        <dbReference type="ARBA" id="ARBA00023136"/>
    </source>
</evidence>
<dbReference type="PANTHER" id="PTHR30347:SF1">
    <property type="entry name" value="MECHANOSENSITIVE CHANNEL MSCK"/>
    <property type="match status" value="1"/>
</dbReference>
<dbReference type="Gene3D" id="2.30.30.60">
    <property type="match status" value="1"/>
</dbReference>
<dbReference type="PANTHER" id="PTHR30347">
    <property type="entry name" value="POTASSIUM CHANNEL RELATED"/>
    <property type="match status" value="1"/>
</dbReference>
<dbReference type="InterPro" id="IPR006685">
    <property type="entry name" value="MscS_channel_2nd"/>
</dbReference>
<dbReference type="SUPFAM" id="SSF50182">
    <property type="entry name" value="Sm-like ribonucleoproteins"/>
    <property type="match status" value="1"/>
</dbReference>
<dbReference type="Pfam" id="PF21088">
    <property type="entry name" value="MS_channel_1st"/>
    <property type="match status" value="1"/>
</dbReference>
<evidence type="ECO:0000256" key="4">
    <source>
        <dbReference type="ARBA" id="ARBA00022692"/>
    </source>
</evidence>
<proteinExistence type="inferred from homology"/>
<dbReference type="Pfam" id="PF00924">
    <property type="entry name" value="MS_channel_2nd"/>
    <property type="match status" value="1"/>
</dbReference>
<feature type="transmembrane region" description="Helical" evidence="7">
    <location>
        <begin position="226"/>
        <end position="246"/>
    </location>
</feature>
<gene>
    <name evidence="11" type="ORF">HNQ01_000818</name>
</gene>
<accession>A0ABX2FYL6</accession>
<feature type="transmembrane region" description="Helical" evidence="7">
    <location>
        <begin position="74"/>
        <end position="93"/>
    </location>
</feature>
<protein>
    <submittedName>
        <fullName evidence="11">Small-conductance mechanosensitive channel</fullName>
    </submittedName>
</protein>
<dbReference type="InterPro" id="IPR049142">
    <property type="entry name" value="MS_channel_1st"/>
</dbReference>
<dbReference type="Gene3D" id="3.30.70.100">
    <property type="match status" value="1"/>
</dbReference>
<dbReference type="SUPFAM" id="SSF82689">
    <property type="entry name" value="Mechanosensitive channel protein MscS (YggB), C-terminal domain"/>
    <property type="match status" value="1"/>
</dbReference>
<name>A0ABX2FYL6_9BURK</name>
<keyword evidence="6 7" id="KW-0472">Membrane</keyword>
<evidence type="ECO:0000259" key="9">
    <source>
        <dbReference type="Pfam" id="PF21082"/>
    </source>
</evidence>
<dbReference type="InterPro" id="IPR023408">
    <property type="entry name" value="MscS_beta-dom_sf"/>
</dbReference>
<dbReference type="InterPro" id="IPR011014">
    <property type="entry name" value="MscS_channel_TM-2"/>
</dbReference>
<evidence type="ECO:0000259" key="8">
    <source>
        <dbReference type="Pfam" id="PF00924"/>
    </source>
</evidence>
<dbReference type="InterPro" id="IPR011066">
    <property type="entry name" value="MscS_channel_C_sf"/>
</dbReference>
<dbReference type="RefSeq" id="WP_173804104.1">
    <property type="nucleotide sequence ID" value="NZ_JABSNM010000003.1"/>
</dbReference>
<feature type="domain" description="Mechanosensitive ion channel MscS" evidence="8">
    <location>
        <begin position="269"/>
        <end position="334"/>
    </location>
</feature>
<dbReference type="SUPFAM" id="SSF82861">
    <property type="entry name" value="Mechanosensitive channel protein MscS (YggB), transmembrane region"/>
    <property type="match status" value="1"/>
</dbReference>
<comment type="subcellular location">
    <subcellularLocation>
        <location evidence="1">Cell membrane</location>
        <topology evidence="1">Multi-pass membrane protein</topology>
    </subcellularLocation>
</comment>
<evidence type="ECO:0000256" key="1">
    <source>
        <dbReference type="ARBA" id="ARBA00004651"/>
    </source>
</evidence>
<organism evidence="11 12">
    <name type="scientific">Sphaerotilus uruguayifluvii</name>
    <dbReference type="NCBI Taxonomy" id="2735897"/>
    <lineage>
        <taxon>Bacteria</taxon>
        <taxon>Pseudomonadati</taxon>
        <taxon>Pseudomonadota</taxon>
        <taxon>Betaproteobacteria</taxon>
        <taxon>Burkholderiales</taxon>
        <taxon>Sphaerotilaceae</taxon>
        <taxon>Sphaerotilus</taxon>
    </lineage>
</organism>
<feature type="transmembrane region" description="Helical" evidence="7">
    <location>
        <begin position="144"/>
        <end position="164"/>
    </location>
</feature>
<feature type="transmembrane region" description="Helical" evidence="7">
    <location>
        <begin position="105"/>
        <end position="124"/>
    </location>
</feature>
<sequence length="450" mass="47914">MSLLTSTLLTPTLPAPPQDLAALMAELTRPTVLVEFAVLAVVMLASWLLVWLLHGARRAAAEPDTGRGSIWFGAHLVDGVLFPLLMLALAHVARRVLIDLGQPVALWRIAIPVLLSLAVIRLSVRVLSAAFPASRLMRVVERTISWFAWLGMVLWVTGVLPVLLDELDDIRWKVGSHPMSLRNLIEGGLSAGFVMVVVLWISAALEARLLAGASGAQLSLRKVAANALRAMMLFVGLLLALSAVGIDLTALSVLGGALGVGIGLGLQKLAANYVSGFVILAERSLRIGDIVRVADFEGQITDITTRYTLIRSPSGREAIVPNETLLTTTVQNLSLADRRVLLSTVVGVDYDTDVEALRARLIETVAAVPRVLADPGPAVQLTAFGADGLEMSIFFWIGDPENGQGNVRSEVNLAVLAQLRREGIGIPFPQRVVHVQPGAAVTAPAAGSAR</sequence>
<evidence type="ECO:0000256" key="5">
    <source>
        <dbReference type="ARBA" id="ARBA00022989"/>
    </source>
</evidence>
<evidence type="ECO:0000259" key="10">
    <source>
        <dbReference type="Pfam" id="PF21088"/>
    </source>
</evidence>
<dbReference type="InterPro" id="IPR049278">
    <property type="entry name" value="MS_channel_C"/>
</dbReference>
<evidence type="ECO:0000256" key="2">
    <source>
        <dbReference type="ARBA" id="ARBA00008017"/>
    </source>
</evidence>
<dbReference type="EMBL" id="JABSNM010000003">
    <property type="protein sequence ID" value="NRT55108.1"/>
    <property type="molecule type" value="Genomic_DNA"/>
</dbReference>
<evidence type="ECO:0000256" key="7">
    <source>
        <dbReference type="SAM" id="Phobius"/>
    </source>
</evidence>
<dbReference type="InterPro" id="IPR010920">
    <property type="entry name" value="LSM_dom_sf"/>
</dbReference>
<feature type="transmembrane region" description="Helical" evidence="7">
    <location>
        <begin position="184"/>
        <end position="205"/>
    </location>
</feature>
<evidence type="ECO:0000313" key="12">
    <source>
        <dbReference type="Proteomes" id="UP001516061"/>
    </source>
</evidence>
<keyword evidence="4 7" id="KW-0812">Transmembrane</keyword>
<keyword evidence="5 7" id="KW-1133">Transmembrane helix</keyword>
<feature type="domain" description="Mechanosensitive ion channel transmembrane helices 2/3" evidence="10">
    <location>
        <begin position="233"/>
        <end position="267"/>
    </location>
</feature>